<accession>A0A1W9YZL5</accession>
<protein>
    <recommendedName>
        <fullName evidence="1">CdaR GGDEF-like domain-containing protein</fullName>
    </recommendedName>
</protein>
<evidence type="ECO:0000259" key="1">
    <source>
        <dbReference type="Pfam" id="PF17853"/>
    </source>
</evidence>
<dbReference type="PANTHER" id="PTHR33744:SF1">
    <property type="entry name" value="DNA-BINDING TRANSCRIPTIONAL ACTIVATOR ADER"/>
    <property type="match status" value="1"/>
</dbReference>
<name>A0A1W9YZL5_MYCBA</name>
<keyword evidence="3" id="KW-1185">Reference proteome</keyword>
<dbReference type="PANTHER" id="PTHR33744">
    <property type="entry name" value="CARBOHYDRATE DIACID REGULATOR"/>
    <property type="match status" value="1"/>
</dbReference>
<dbReference type="STRING" id="564198.BST17_09135"/>
<comment type="caution">
    <text evidence="2">The sequence shown here is derived from an EMBL/GenBank/DDBJ whole genome shotgun (WGS) entry which is preliminary data.</text>
</comment>
<feature type="domain" description="CdaR GGDEF-like" evidence="1">
    <location>
        <begin position="323"/>
        <end position="435"/>
    </location>
</feature>
<evidence type="ECO:0000313" key="2">
    <source>
        <dbReference type="EMBL" id="ORA05362.1"/>
    </source>
</evidence>
<gene>
    <name evidence="2" type="ORF">BST17_09135</name>
</gene>
<dbReference type="Gene3D" id="3.30.450.40">
    <property type="match status" value="1"/>
</dbReference>
<dbReference type="InterPro" id="IPR051448">
    <property type="entry name" value="CdaR-like_regulators"/>
</dbReference>
<sequence>MEYNRESGGTAVTAPSVSGSITSELAALSGLSFDVADVSVILHDAAAAVPRVGPCQVEAAYELVDSSWDRVPPGPAGGTGLDQLVADCHGDGEVRIAGRMWGRALPLKHHNVVEGALVVSAGSRPSSEQIQMLAVLANQAGAALSSLALHRRVEQLDQAAARLADVNRQLHRRALVHQTIETAALSKGSGDAEQSIIDALHELTALPIALEDRFGNLRCWSGPGRPRTYPPPDPQRHQRQLAVLAGQHGPVRLRDRLAELVSPRGEQLGVLAMIDPRNLVTDDDMYAMHFACALLGYQLSHERSLVELEASVRRGLVDDLLSGTDDAGAVARADALGYDLRHPHQVIVVHSEAGVDILTPAVTRAAATLQLRMLSGRKGDVVVLVTAGGCDPAELHRVLSQMLSPATCAIGVGSQCDVPAHGPRSFTEAQRALNVRMHSAAPDGASAYAELGFYRLIDAFHVSWVCVADVCTARSPSAALSATIDAMTSRTLVLATVSSHCLRRTERRPAAASTGSSDSEGLVAASAMGVPLDGRTSETLGLETSVPPTLPAASATDESYFSDLSRQNAAVSRSASTALFRIQP</sequence>
<organism evidence="2 3">
    <name type="scientific">Mycolicibacterium bacteremicum</name>
    <name type="common">Mycobacterium bacteremicum</name>
    <dbReference type="NCBI Taxonomy" id="564198"/>
    <lineage>
        <taxon>Bacteria</taxon>
        <taxon>Bacillati</taxon>
        <taxon>Actinomycetota</taxon>
        <taxon>Actinomycetes</taxon>
        <taxon>Mycobacteriales</taxon>
        <taxon>Mycobacteriaceae</taxon>
        <taxon>Mycolicibacterium</taxon>
    </lineage>
</organism>
<proteinExistence type="predicted"/>
<dbReference type="InterPro" id="IPR041522">
    <property type="entry name" value="CdaR_GGDEF"/>
</dbReference>
<dbReference type="Pfam" id="PF17853">
    <property type="entry name" value="GGDEF_2"/>
    <property type="match status" value="1"/>
</dbReference>
<dbReference type="InterPro" id="IPR029016">
    <property type="entry name" value="GAF-like_dom_sf"/>
</dbReference>
<dbReference type="AlphaFoldDB" id="A0A1W9YZL5"/>
<dbReference type="Proteomes" id="UP000192366">
    <property type="component" value="Unassembled WGS sequence"/>
</dbReference>
<evidence type="ECO:0000313" key="3">
    <source>
        <dbReference type="Proteomes" id="UP000192366"/>
    </source>
</evidence>
<dbReference type="EMBL" id="MVHJ01000006">
    <property type="protein sequence ID" value="ORA05362.1"/>
    <property type="molecule type" value="Genomic_DNA"/>
</dbReference>
<reference evidence="2 3" key="1">
    <citation type="submission" date="2017-02" db="EMBL/GenBank/DDBJ databases">
        <title>The new phylogeny of genus Mycobacterium.</title>
        <authorList>
            <person name="Tortoli E."/>
            <person name="Trovato A."/>
            <person name="Cirillo D.M."/>
        </authorList>
    </citation>
    <scope>NUCLEOTIDE SEQUENCE [LARGE SCALE GENOMIC DNA]</scope>
    <source>
        <strain evidence="2 3">DSM 45578</strain>
    </source>
</reference>